<dbReference type="EMBL" id="BQNL01000001">
    <property type="protein sequence ID" value="GKH13484.1"/>
    <property type="molecule type" value="Genomic_DNA"/>
</dbReference>
<keyword evidence="4" id="KW-0312">Gluconeogenesis</keyword>
<evidence type="ECO:0000256" key="6">
    <source>
        <dbReference type="ARBA" id="ARBA00029321"/>
    </source>
</evidence>
<dbReference type="KEGG" id="bun:Bun01g_16920"/>
<comment type="pathway">
    <text evidence="1">Carbohydrate degradation; glycolysis; D-glyceraldehyde 3-phosphate and glycerone phosphate from D-glucose: step 2/4.</text>
</comment>
<dbReference type="Proteomes" id="UP001055048">
    <property type="component" value="Unassembled WGS sequence"/>
</dbReference>
<reference evidence="8 10" key="1">
    <citation type="submission" date="2019-06" db="EMBL/GenBank/DDBJ databases">
        <title>Complete genome sequence of Bacteroides uniformis NBRC 113350.</title>
        <authorList>
            <person name="Miura T."/>
            <person name="Furukawa M."/>
            <person name="Shimamura M."/>
            <person name="Ohyama Y."/>
            <person name="Yamazoe A."/>
            <person name="Kawasaki H."/>
        </authorList>
    </citation>
    <scope>NUCLEOTIDE SEQUENCE [LARGE SCALE GENOMIC DNA]</scope>
    <source>
        <strain evidence="8 10">NBRC 113350</strain>
    </source>
</reference>
<keyword evidence="5" id="KW-0324">Glycolysis</keyword>
<dbReference type="InterPro" id="IPR010551">
    <property type="entry name" value="G6P_isomerase_prok"/>
</dbReference>
<evidence type="ECO:0000313" key="9">
    <source>
        <dbReference type="EMBL" id="GKH13484.1"/>
    </source>
</evidence>
<evidence type="ECO:0000256" key="5">
    <source>
        <dbReference type="ARBA" id="ARBA00023152"/>
    </source>
</evidence>
<dbReference type="GO" id="GO:0005737">
    <property type="term" value="C:cytoplasm"/>
    <property type="evidence" value="ECO:0007669"/>
    <property type="project" value="InterPro"/>
</dbReference>
<dbReference type="GO" id="GO:0006094">
    <property type="term" value="P:gluconeogenesis"/>
    <property type="evidence" value="ECO:0007669"/>
    <property type="project" value="UniProtKB-KW"/>
</dbReference>
<organism evidence="8 10">
    <name type="scientific">Bacteroides uniformis</name>
    <dbReference type="NCBI Taxonomy" id="820"/>
    <lineage>
        <taxon>Bacteria</taxon>
        <taxon>Pseudomonadati</taxon>
        <taxon>Bacteroidota</taxon>
        <taxon>Bacteroidia</taxon>
        <taxon>Bacteroidales</taxon>
        <taxon>Bacteroidaceae</taxon>
        <taxon>Bacteroides</taxon>
    </lineage>
</organism>
<dbReference type="GO" id="GO:0006096">
    <property type="term" value="P:glycolytic process"/>
    <property type="evidence" value="ECO:0007669"/>
    <property type="project" value="UniProtKB-UniPathway"/>
</dbReference>
<dbReference type="CDD" id="cd02218">
    <property type="entry name" value="cupin_PGI"/>
    <property type="match status" value="1"/>
</dbReference>
<dbReference type="InterPro" id="IPR011051">
    <property type="entry name" value="RmlC_Cupin_sf"/>
</dbReference>
<dbReference type="AlphaFoldDB" id="A0A4Y1VG49"/>
<reference evidence="9" key="2">
    <citation type="submission" date="2022-01" db="EMBL/GenBank/DDBJ databases">
        <title>Novel bile acid biosynthetic pathways are enriched in the microbiome of centenarians.</title>
        <authorList>
            <person name="Sato Y."/>
            <person name="Atarashi K."/>
            <person name="Plichta R.D."/>
            <person name="Arai Y."/>
            <person name="Sasajima S."/>
            <person name="Kearney M.S."/>
            <person name="Suda W."/>
            <person name="Takeshita K."/>
            <person name="Sasaki T."/>
            <person name="Okamoto S."/>
            <person name="Skelly N.A."/>
            <person name="Okamura Y."/>
            <person name="Vlamakis H."/>
            <person name="Li Y."/>
            <person name="Tanoue T."/>
            <person name="Takei H."/>
            <person name="Nittono H."/>
            <person name="Narushima S."/>
            <person name="Irie J."/>
            <person name="Itoh H."/>
            <person name="Moriya K."/>
            <person name="Sugiura Y."/>
            <person name="Suematsu M."/>
            <person name="Moritoki N."/>
            <person name="Shibata S."/>
            <person name="Littman R.D."/>
            <person name="Fischbach A.M."/>
            <person name="Uwamino Y."/>
            <person name="Inoue T."/>
            <person name="Honda A."/>
            <person name="Hattori M."/>
            <person name="Murai T."/>
            <person name="Xavier J.R."/>
            <person name="Hirose N."/>
            <person name="Honda K."/>
        </authorList>
    </citation>
    <scope>NUCLEOTIDE SEQUENCE</scope>
    <source>
        <strain evidence="9">CE91-St12</strain>
    </source>
</reference>
<comment type="similarity">
    <text evidence="2">Belongs to the archaeal-type GPI family.</text>
</comment>
<evidence type="ECO:0000256" key="2">
    <source>
        <dbReference type="ARBA" id="ARBA00006542"/>
    </source>
</evidence>
<sequence>MMLMNDKRTNESPLLFIKDSLIGENVKRSLKTLADLRGVFHNCEAYEQMSPDTLLYEVTCHLPVEEGTPGGLYFGITRIYPGKVGDEYFMTKGHFHANMNRGEYYWGVEGEGRLIMMDQNRRVWSERMFPGSLHYIPGGVAHRVANIGYSVLSFAACWPSDAGHDYQVILENGFSASLQCVNGNPQLIEI</sequence>
<dbReference type="Gene3D" id="2.60.120.10">
    <property type="entry name" value="Jelly Rolls"/>
    <property type="match status" value="1"/>
</dbReference>
<keyword evidence="8" id="KW-0413">Isomerase</keyword>
<dbReference type="UniPathway" id="UPA00109">
    <property type="reaction ID" value="UER00181"/>
</dbReference>
<comment type="catalytic activity">
    <reaction evidence="6">
        <text>alpha-D-glucose 6-phosphate = beta-D-fructose 6-phosphate</text>
        <dbReference type="Rhea" id="RHEA:11816"/>
        <dbReference type="ChEBI" id="CHEBI:57634"/>
        <dbReference type="ChEBI" id="CHEBI:58225"/>
        <dbReference type="EC" id="5.3.1.9"/>
    </reaction>
</comment>
<name>A0A4Y1VG49_BACUN</name>
<dbReference type="SUPFAM" id="SSF51182">
    <property type="entry name" value="RmlC-like cupins"/>
    <property type="match status" value="1"/>
</dbReference>
<dbReference type="Pfam" id="PF06560">
    <property type="entry name" value="GPI"/>
    <property type="match status" value="1"/>
</dbReference>
<evidence type="ECO:0000313" key="8">
    <source>
        <dbReference type="EMBL" id="BBK87322.1"/>
    </source>
</evidence>
<evidence type="ECO:0000256" key="4">
    <source>
        <dbReference type="ARBA" id="ARBA00022432"/>
    </source>
</evidence>
<evidence type="ECO:0000256" key="3">
    <source>
        <dbReference type="ARBA" id="ARBA00011952"/>
    </source>
</evidence>
<dbReference type="EMBL" id="AP019724">
    <property type="protein sequence ID" value="BBK87322.1"/>
    <property type="molecule type" value="Genomic_DNA"/>
</dbReference>
<dbReference type="EC" id="5.3.1.9" evidence="3"/>
<dbReference type="GO" id="GO:0004347">
    <property type="term" value="F:glucose-6-phosphate isomerase activity"/>
    <property type="evidence" value="ECO:0007669"/>
    <property type="project" value="UniProtKB-EC"/>
</dbReference>
<evidence type="ECO:0000256" key="1">
    <source>
        <dbReference type="ARBA" id="ARBA00004926"/>
    </source>
</evidence>
<feature type="domain" description="Glucose-6-phosphate isomerase prokaryote" evidence="7">
    <location>
        <begin position="31"/>
        <end position="173"/>
    </location>
</feature>
<protein>
    <recommendedName>
        <fullName evidence="3">glucose-6-phosphate isomerase</fullName>
        <ecNumber evidence="3">5.3.1.9</ecNumber>
    </recommendedName>
</protein>
<dbReference type="InterPro" id="IPR014710">
    <property type="entry name" value="RmlC-like_jellyroll"/>
</dbReference>
<accession>A0A4Y1VG49</accession>
<gene>
    <name evidence="8" type="ORF">Bun01g_16920</name>
    <name evidence="9" type="ORF">CE91St12_16940</name>
</gene>
<evidence type="ECO:0000313" key="10">
    <source>
        <dbReference type="Proteomes" id="UP000320533"/>
    </source>
</evidence>
<proteinExistence type="inferred from homology"/>
<dbReference type="Proteomes" id="UP000320533">
    <property type="component" value="Chromosome"/>
</dbReference>
<evidence type="ECO:0000259" key="7">
    <source>
        <dbReference type="Pfam" id="PF06560"/>
    </source>
</evidence>